<accession>A0ABY5RNG9</accession>
<dbReference type="InterPro" id="IPR002225">
    <property type="entry name" value="3Beta_OHSteriod_DH/Estase"/>
</dbReference>
<proteinExistence type="predicted"/>
<evidence type="ECO:0000259" key="1">
    <source>
        <dbReference type="Pfam" id="PF01073"/>
    </source>
</evidence>
<dbReference type="PANTHER" id="PTHR48079:SF6">
    <property type="entry name" value="NAD(P)-BINDING DOMAIN-CONTAINING PROTEIN-RELATED"/>
    <property type="match status" value="1"/>
</dbReference>
<dbReference type="RefSeq" id="WP_173947147.1">
    <property type="nucleotide sequence ID" value="NZ_CP102845.1"/>
</dbReference>
<dbReference type="Proteomes" id="UP001017257">
    <property type="component" value="Chromosome"/>
</dbReference>
<feature type="domain" description="3-beta hydroxysteroid dehydrogenase/isomerase" evidence="1">
    <location>
        <begin position="6"/>
        <end position="244"/>
    </location>
</feature>
<name>A0ABY5RNG9_9HYPH</name>
<dbReference type="InterPro" id="IPR051783">
    <property type="entry name" value="NAD(P)-dependent_oxidoreduct"/>
</dbReference>
<keyword evidence="3" id="KW-1185">Reference proteome</keyword>
<evidence type="ECO:0000313" key="2">
    <source>
        <dbReference type="EMBL" id="UVF18434.1"/>
    </source>
</evidence>
<dbReference type="EMBL" id="CP102845">
    <property type="protein sequence ID" value="UVF18434.1"/>
    <property type="molecule type" value="Genomic_DNA"/>
</dbReference>
<gene>
    <name evidence="2" type="ORF">HPT29_018295</name>
</gene>
<protein>
    <submittedName>
        <fullName evidence="2">NAD-dependent epimerase/dehydratase family protein</fullName>
    </submittedName>
</protein>
<sequence>MSHTIAVLGANGFIGGRTVEMMRLLGWAEPRPLVRRTEALAQVCRFALDARIADARDETALRAAFVGCQTVLHAVAGDRHTILGTLEPVYRAAHQAGVKRLIYLSTASVHGQDPAPGTDETTPLSDRQPIAYNNFKVRAEARLSALRRAGEVEVVILRPGIVHGPKSAWTAGFADELLAGHAYLVGGGRGVCNSVYIDNLVHAIRLAASAPHIDGQAFLVSDAEQVTWYDLCRPIAEALGYRVEDLPDPPVAAGDRTLLSRLRHTPEVVTAYRRLPQPLRHALRAGYASYRAQHDKPEKKTHAGSRLEASHERALLHQCGYRLPFTRAKERLGFEPIVTFPEAVRRSVAWLNFAGYPVVDEPNSRLELSWR</sequence>
<organism evidence="2 3">
    <name type="scientific">Microvirga terrae</name>
    <dbReference type="NCBI Taxonomy" id="2740529"/>
    <lineage>
        <taxon>Bacteria</taxon>
        <taxon>Pseudomonadati</taxon>
        <taxon>Pseudomonadota</taxon>
        <taxon>Alphaproteobacteria</taxon>
        <taxon>Hyphomicrobiales</taxon>
        <taxon>Methylobacteriaceae</taxon>
        <taxon>Microvirga</taxon>
    </lineage>
</organism>
<dbReference type="Gene3D" id="3.40.50.720">
    <property type="entry name" value="NAD(P)-binding Rossmann-like Domain"/>
    <property type="match status" value="1"/>
</dbReference>
<dbReference type="Pfam" id="PF01073">
    <property type="entry name" value="3Beta_HSD"/>
    <property type="match status" value="1"/>
</dbReference>
<dbReference type="PANTHER" id="PTHR48079">
    <property type="entry name" value="PROTEIN YEEZ"/>
    <property type="match status" value="1"/>
</dbReference>
<reference evidence="2" key="1">
    <citation type="submission" date="2022-08" db="EMBL/GenBank/DDBJ databases">
        <title>Microvirga terrae sp. nov., isolated from soil.</title>
        <authorList>
            <person name="Kim K.H."/>
            <person name="Seo Y.L."/>
            <person name="Kim J.M."/>
            <person name="Lee J.K."/>
            <person name="Han D.M."/>
            <person name="Jeon C.O."/>
        </authorList>
    </citation>
    <scope>NUCLEOTIDE SEQUENCE</scope>
    <source>
        <strain evidence="2">R24</strain>
    </source>
</reference>
<dbReference type="InterPro" id="IPR036291">
    <property type="entry name" value="NAD(P)-bd_dom_sf"/>
</dbReference>
<dbReference type="SUPFAM" id="SSF51735">
    <property type="entry name" value="NAD(P)-binding Rossmann-fold domains"/>
    <property type="match status" value="1"/>
</dbReference>
<evidence type="ECO:0000313" key="3">
    <source>
        <dbReference type="Proteomes" id="UP001017257"/>
    </source>
</evidence>